<dbReference type="GO" id="GO:0017070">
    <property type="term" value="F:U6 snRNA binding"/>
    <property type="evidence" value="ECO:0007669"/>
    <property type="project" value="InterPro"/>
</dbReference>
<dbReference type="Pfam" id="PF12134">
    <property type="entry name" value="PRP8_domainIV"/>
    <property type="match status" value="1"/>
</dbReference>
<dbReference type="GO" id="GO:0030619">
    <property type="term" value="F:U1 snRNA binding"/>
    <property type="evidence" value="ECO:0007669"/>
    <property type="project" value="TreeGrafter"/>
</dbReference>
<dbReference type="GO" id="GO:0097157">
    <property type="term" value="F:pre-mRNA intronic binding"/>
    <property type="evidence" value="ECO:0007669"/>
    <property type="project" value="TreeGrafter"/>
</dbReference>
<proteinExistence type="predicted"/>
<dbReference type="Gene3D" id="3.90.1570.40">
    <property type="match status" value="1"/>
</dbReference>
<dbReference type="Pfam" id="PF08084">
    <property type="entry name" value="PROCT"/>
    <property type="match status" value="1"/>
</dbReference>
<keyword evidence="8" id="KW-0542">Nucleomorph</keyword>
<feature type="domain" description="Pre-mRNA-processing-splicing factor 8 U6-snRNA-binding" evidence="4">
    <location>
        <begin position="1377"/>
        <end position="1532"/>
    </location>
</feature>
<accession>A0A060DC11</accession>
<dbReference type="InterPro" id="IPR012337">
    <property type="entry name" value="RNaseH-like_sf"/>
</dbReference>
<dbReference type="GO" id="GO:0030623">
    <property type="term" value="F:U5 snRNA binding"/>
    <property type="evidence" value="ECO:0007669"/>
    <property type="project" value="InterPro"/>
</dbReference>
<dbReference type="GO" id="GO:0005682">
    <property type="term" value="C:U5 snRNP"/>
    <property type="evidence" value="ECO:0007669"/>
    <property type="project" value="TreeGrafter"/>
</dbReference>
<dbReference type="Pfam" id="PF10597">
    <property type="entry name" value="U5_2-snRNA_bdg"/>
    <property type="match status" value="1"/>
</dbReference>
<dbReference type="Pfam" id="PF10598">
    <property type="entry name" value="RRM_4"/>
    <property type="match status" value="1"/>
</dbReference>
<sequence>MDMSHMKIIIFSMEVSNEFIRNTIKHNFNLLKNKKLDKKIFLSSLKYLPHAIFKLLENIPMPWVKKSFVYILHHMSGSLSFVNQIPIVIEKIYYAQWGIMWKSMKREKRNRKHFLRIKIPSFDDEEKPIDFVDNLINIEPLSPIKAIFSKFSKIKRLNFIFSLFNCTDKNIEKNYYFKIQTLNFLKHFASILLSNVINKNYYYLFDFESFFLSKSLNLTITGGPKFDINKKNIFKNFENISEKILSVFDFPLFDYPIRTEYKIAYPYLYNSDVKKLNDYPYMYDNCVYTRSIDNDIQGFFKDPCLFKIKMLSKKYLNNEDLKLKKFFSPLFEELFLYNKNTLYAIDLIWVSEPFNDRIVKKKRTLDICFSNSWFLEHCPVEFPIKVRISHQKLLKRYVLNKIKNTNKKKDLKIRLLNVLSNSEYFRSTKIDWVETGIHLNKQGFNMLNLLIHKKGLNFLHLDYNFNLKPVKTLTTKERKKSRFGNAFHLCREILRMTKLVLDAHIQYRLGNIDAYQLADGTQFIFTHIGQLTGMYRYKYKLMKQIRICKDLKHIIYYRFNTGDIGKGPGVGFWVPVWRVWIYFLRGITPLLENWINNLLFRQFIGRIKHKTAKSLTKQRIESHYDLELRTSIVNEIGSLFPSTIKENKINLILQHLSEAWRCWKANISWVVPKMNKEIEIIIHKYVKLKADWWSNIAYYNRERIRNGATVDKTVCRKNIGRLTRLFIRSEHKKQIQYTNEGPFIKKKEVIGYYTTMSEWFRFLEKDKISFPNLNDKFSSNLLIVTLGHLKDQFSANVKLNLQQKEEMELLEYAYNNSNEVLKTIKRYLLVKRTFKEIYISFMDHFDNIVPVYEIDAVEKLTDAYLDHFLWFENNILEIIPNWVKPSDKEILPHLVYKWCKNYNEVIKSMQKTIYKKDNTIILFKSKIKNLHSKIDFFFLNRLLKICIDYNIVDYITSRNNVYISYKDMNYLNKFGLIRGIQFSSFLIQYIGILLDFTLIGIEKARNLKKEFLFNSKQIFNPVLNYIRIYDNIYILLKLNKVFSKNILFNFYNAIISGKVDENQILREKKDLLFNKDDTKHDINLNKAIFWEFKRRIPSTLFIFEQCDSKIFHNTIERGKIALEICNFSLYINTTNTSVFLDNLDREGLWEFPDSISSTCYTTVKLSLCDKAVKYFENRVRQILMSSGSTTFTKIANRWNLSLIGFVTFFREAIGNSKGIIETVIKCENKIQTRIKMGLNSKMPSRFPPVVFYSPKEMGGLGLISMSYIMVPSSDMKYSNVIHNSTTHFTMGLNNDSNQVIPNLYRYLYSWDSEFKESRFIWSEYSIKKKEAKEQKKKLTIKDIEIFWNKGIPRINTLFQKNRYILEYEKGWRLRSEFKKFYLRKHNPFWWTNQKHDGKLWNLTNYRTDVINSLGGVKGILEHTLFKGTYFPNWEGLFWEKASGFEETMRFRKLTNAQRSGLNQIPNRRFTLWWSPTINRANVYIGFQVQLDLTGIFMHGKIPTLKISLIQIFRAHLWQKIHEGIVLDYCRLLGNQLESLKAELLQKESIHPRKSYKMNSSCADILLFSKEKWLLSIPSLLTDHKERFNKESSSKFWLDVQLRWGDYDSHDIERYVKSKYNDYINDLSSIYPSSTGLMIGFDLCYNIYSAYGNWLPGLKIIILKATSKICSTNSGLFTLRERIRKGLQLFSADPIETSLSTSNRGELFSPSTIWILDDTNVYRVTIHKTAEGNFSTKPINGCILIINPKTGQLILKVIHYSVWEGYRRLGQFSKWKCAEEVSKLLNKIPKEEHPKKIIVTRKILLDPLIGYLGGFPNISVVGSELQFPLQSLLKIKKINEIVLKAQSSKLVIINLYDDWLKTISSYTAFSRLIIILKAMYINYKKVIQNLNIIYDGDNDTRYFWNKFDTEDWVSFENVMIKMITKDYFIRNNIRNIELTKSELNDILFGIDISLKHKQIKKGNYSDLNSTEISKPTATKFTLTKNKNNQAILSQTRSPYENTKYISGYNWRKFFHEYHEIKLNKIKVMLSYKNNSEGFNLNYILSLNLIKKILEVTDLNTGLFGLLYGLGSKSNQGIKKIMSFVIPKQIGIKTLHEKDISIIGANLLAELNLLGWINTTKKINKENLKQYLVFHSKILCSQKGWKTAEIIFIIFEISVSSCLISGFRLNVVGFERIVDNNFKILQDTDIKKYYESIRIIITKKYECYYVIPENGIWNYYFMKDLWILIKKNTYKIGNPLGYYNEFHRPFHFIDSCFNNVNKLLTEDIDDNL</sequence>
<feature type="domain" description="PRP8" evidence="7">
    <location>
        <begin position="1695"/>
        <end position="1922"/>
    </location>
</feature>
<evidence type="ECO:0000259" key="5">
    <source>
        <dbReference type="Pfam" id="PF10597"/>
    </source>
</evidence>
<dbReference type="InterPro" id="IPR019581">
    <property type="entry name" value="Prp8_U5-snRNA-bd"/>
</dbReference>
<dbReference type="GO" id="GO:0030620">
    <property type="term" value="F:U2 snRNA binding"/>
    <property type="evidence" value="ECO:0007669"/>
    <property type="project" value="TreeGrafter"/>
</dbReference>
<dbReference type="SUPFAM" id="SSF53098">
    <property type="entry name" value="Ribonuclease H-like"/>
    <property type="match status" value="2"/>
</dbReference>
<reference evidence="8 9" key="1">
    <citation type="journal article" date="2014" name="BMC Genomics">
        <title>Nucleomorph and plastid genome sequences of the chlorarachniophyte Lotharella oceanica: convergent reductive evolution and frequent recombination in nucleomorph-bearing algae.</title>
        <authorList>
            <person name="Tanifuji G."/>
            <person name="Onodera N.T."/>
            <person name="Brown M.W."/>
            <person name="Curtis B.A."/>
            <person name="Roger A.J."/>
            <person name="Ka-Shu Wong G."/>
            <person name="Melkonian M."/>
            <person name="Archibald J.M."/>
        </authorList>
    </citation>
    <scope>NUCLEOTIDE SEQUENCE [LARGE SCALE GENOMIC DNA]</scope>
    <source>
        <strain evidence="8 9">CCMP622</strain>
    </source>
</reference>
<name>A0A060DC11_9EUKA</name>
<dbReference type="InterPro" id="IPR043172">
    <property type="entry name" value="Prp8_domainIV_palm"/>
</dbReference>
<dbReference type="InterPro" id="IPR012591">
    <property type="entry name" value="PRO8NT"/>
</dbReference>
<evidence type="ECO:0000259" key="2">
    <source>
        <dbReference type="Pfam" id="PF08083"/>
    </source>
</evidence>
<dbReference type="InterPro" id="IPR019580">
    <property type="entry name" value="Prp8_U6-snRNA-bd"/>
</dbReference>
<feature type="domain" description="PROCN" evidence="2">
    <location>
        <begin position="339"/>
        <end position="744"/>
    </location>
</feature>
<evidence type="ECO:0000259" key="4">
    <source>
        <dbReference type="Pfam" id="PF10596"/>
    </source>
</evidence>
<dbReference type="GO" id="GO:0071013">
    <property type="term" value="C:catalytic step 2 spliceosome"/>
    <property type="evidence" value="ECO:0007669"/>
    <property type="project" value="TreeGrafter"/>
</dbReference>
<dbReference type="InterPro" id="IPR021983">
    <property type="entry name" value="PRP8_domainIV"/>
</dbReference>
<feature type="domain" description="PRO8NT" evidence="1">
    <location>
        <begin position="15"/>
        <end position="149"/>
    </location>
</feature>
<organism evidence="8 9">
    <name type="scientific">Lotharella oceanica</name>
    <dbReference type="NCBI Taxonomy" id="641309"/>
    <lineage>
        <taxon>Eukaryota</taxon>
        <taxon>Sar</taxon>
        <taxon>Rhizaria</taxon>
        <taxon>Cercozoa</taxon>
        <taxon>Chlorarachniophyceae</taxon>
        <taxon>Lotharella</taxon>
    </lineage>
</organism>
<feature type="domain" description="PROCT" evidence="3">
    <location>
        <begin position="2151"/>
        <end position="2259"/>
    </location>
</feature>
<dbReference type="Proteomes" id="UP000243670">
    <property type="component" value="Nucleomorph 3"/>
</dbReference>
<dbReference type="PROSITE" id="PS50007">
    <property type="entry name" value="PIPLC_X_DOMAIN"/>
    <property type="match status" value="1"/>
</dbReference>
<evidence type="ECO:0000259" key="7">
    <source>
        <dbReference type="Pfam" id="PF12134"/>
    </source>
</evidence>
<dbReference type="Pfam" id="PF10596">
    <property type="entry name" value="U6-snRNA_bdg"/>
    <property type="match status" value="1"/>
</dbReference>
<dbReference type="InterPro" id="IPR027652">
    <property type="entry name" value="PRP8"/>
</dbReference>
<gene>
    <name evidence="8" type="primary">prp8</name>
    <name evidence="8" type="ORF">M951_chr3128</name>
</gene>
<evidence type="ECO:0000259" key="1">
    <source>
        <dbReference type="Pfam" id="PF08082"/>
    </source>
</evidence>
<dbReference type="FunFam" id="3.90.1570.40:FF:000001">
    <property type="entry name" value="Pre-mRNA-processing-splicing factor 8"/>
    <property type="match status" value="1"/>
</dbReference>
<dbReference type="InterPro" id="IPR012592">
    <property type="entry name" value="PROCN"/>
</dbReference>
<evidence type="ECO:0000259" key="3">
    <source>
        <dbReference type="Pfam" id="PF08084"/>
    </source>
</evidence>
<dbReference type="Pfam" id="PF08083">
    <property type="entry name" value="PROCN"/>
    <property type="match status" value="1"/>
</dbReference>
<protein>
    <submittedName>
        <fullName evidence="8">Splicing factor Prp8</fullName>
    </submittedName>
</protein>
<evidence type="ECO:0000313" key="9">
    <source>
        <dbReference type="Proteomes" id="UP000243670"/>
    </source>
</evidence>
<dbReference type="PANTHER" id="PTHR11140">
    <property type="entry name" value="PRE-MRNA SPLICING FACTOR PRP8"/>
    <property type="match status" value="1"/>
</dbReference>
<dbReference type="InterPro" id="IPR042516">
    <property type="entry name" value="Prp8_U5-snRNA-bd_sf"/>
</dbReference>
<dbReference type="InterPro" id="IPR019582">
    <property type="entry name" value="RRM_spliceosomal_PrP8"/>
</dbReference>
<dbReference type="Pfam" id="PF08082">
    <property type="entry name" value="PRO8NT"/>
    <property type="match status" value="1"/>
</dbReference>
<dbReference type="Gene3D" id="3.30.420.230">
    <property type="match status" value="1"/>
</dbReference>
<dbReference type="PANTHER" id="PTHR11140:SF0">
    <property type="entry name" value="PRE-MRNA-PROCESSING-SPLICING FACTOR 8"/>
    <property type="match status" value="1"/>
</dbReference>
<dbReference type="InterPro" id="IPR043173">
    <property type="entry name" value="Prp8_domainIV_fingers"/>
</dbReference>
<dbReference type="Gene3D" id="3.40.140.10">
    <property type="entry name" value="Cytidine Deaminase, domain 2"/>
    <property type="match status" value="1"/>
</dbReference>
<feature type="domain" description="Pre-mRNA-processing-splicing factor 8 U5-snRNA-binding" evidence="5">
    <location>
        <begin position="1172"/>
        <end position="1307"/>
    </location>
</feature>
<dbReference type="Gene3D" id="1.20.80.40">
    <property type="match status" value="1"/>
</dbReference>
<feature type="domain" description="RNA recognition motif spliceosomal PrP8" evidence="6">
    <location>
        <begin position="933"/>
        <end position="1007"/>
    </location>
</feature>
<dbReference type="EMBL" id="CP006629">
    <property type="protein sequence ID" value="AIB10030.1"/>
    <property type="molecule type" value="Genomic_DNA"/>
</dbReference>
<dbReference type="InterPro" id="IPR012984">
    <property type="entry name" value="PROCT"/>
</dbReference>
<dbReference type="Gene3D" id="3.30.43.40">
    <property type="entry name" value="Pre-mRNA-processing-splicing factor 8, U5-snRNA-binding domain"/>
    <property type="match status" value="1"/>
</dbReference>
<dbReference type="GO" id="GO:0000244">
    <property type="term" value="P:spliceosomal tri-snRNP complex assembly"/>
    <property type="evidence" value="ECO:0007669"/>
    <property type="project" value="TreeGrafter"/>
</dbReference>
<evidence type="ECO:0000313" key="8">
    <source>
        <dbReference type="EMBL" id="AIB10030.1"/>
    </source>
</evidence>
<geneLocation type="nucleomorph" evidence="8"/>
<evidence type="ECO:0000259" key="6">
    <source>
        <dbReference type="Pfam" id="PF10598"/>
    </source>
</evidence>